<dbReference type="GeneID" id="123430130"/>
<dbReference type="KEGG" id="hvg:123430130"/>
<dbReference type="EMBL" id="AK372781">
    <property type="protein sequence ID" value="BAK03978.1"/>
    <property type="molecule type" value="mRNA"/>
</dbReference>
<dbReference type="RefSeq" id="XP_044969968.1">
    <property type="nucleotide sequence ID" value="XM_045114033.1"/>
</dbReference>
<feature type="region of interest" description="Disordered" evidence="1">
    <location>
        <begin position="1"/>
        <end position="20"/>
    </location>
</feature>
<protein>
    <submittedName>
        <fullName evidence="2">Predicted protein</fullName>
    </submittedName>
</protein>
<proteinExistence type="evidence at transcript level"/>
<reference evidence="2" key="1">
    <citation type="journal article" date="2011" name="Plant Physiol.">
        <title>Comprehensive sequence analysis of 24,783 barley full-length cDNAs derived from 12 clone libraries.</title>
        <authorList>
            <person name="Matsumoto T."/>
            <person name="Tanaka T."/>
            <person name="Sakai H."/>
            <person name="Amano N."/>
            <person name="Kanamori H."/>
            <person name="Kurita K."/>
            <person name="Kikuta A."/>
            <person name="Kamiya K."/>
            <person name="Yamamoto M."/>
            <person name="Ikawa H."/>
            <person name="Fujii N."/>
            <person name="Hori K."/>
            <person name="Itoh T."/>
            <person name="Sato K."/>
        </authorList>
    </citation>
    <scope>NUCLEOTIDE SEQUENCE</scope>
    <source>
        <tissue evidence="2">Flower</tissue>
    </source>
</reference>
<sequence>MDDRRSFSAKPWSSSPRARSAQLAPAGPLCSIPMSTVTGHEQNRWISRSPALCSFCLSPDHFFPPLISALSCCVRTSTTHGVAPSAPSFCHFEPVRNRAVDVAAPWPWSQAPPRHGHCLEHLPSAANARALASSSMPPSSPSLCFLYSSQKSRAARTLCVDRAKTSPPKPAF</sequence>
<dbReference type="AlphaFoldDB" id="F2E9F6"/>
<organism evidence="2">
    <name type="scientific">Hordeum vulgare subsp. vulgare</name>
    <name type="common">Domesticated barley</name>
    <dbReference type="NCBI Taxonomy" id="112509"/>
    <lineage>
        <taxon>Eukaryota</taxon>
        <taxon>Viridiplantae</taxon>
        <taxon>Streptophyta</taxon>
        <taxon>Embryophyta</taxon>
        <taxon>Tracheophyta</taxon>
        <taxon>Spermatophyta</taxon>
        <taxon>Magnoliopsida</taxon>
        <taxon>Liliopsida</taxon>
        <taxon>Poales</taxon>
        <taxon>Poaceae</taxon>
        <taxon>BOP clade</taxon>
        <taxon>Pooideae</taxon>
        <taxon>Triticodae</taxon>
        <taxon>Triticeae</taxon>
        <taxon>Hordeinae</taxon>
        <taxon>Hordeum</taxon>
    </lineage>
</organism>
<evidence type="ECO:0000256" key="1">
    <source>
        <dbReference type="SAM" id="MobiDB-lite"/>
    </source>
</evidence>
<accession>F2E9F6</accession>
<name>F2E9F6_HORVV</name>
<evidence type="ECO:0000313" key="2">
    <source>
        <dbReference type="EMBL" id="BAK03978.1"/>
    </source>
</evidence>